<feature type="region of interest" description="Disordered" evidence="1">
    <location>
        <begin position="56"/>
        <end position="76"/>
    </location>
</feature>
<name>A0A6B9FEB1_9EURY</name>
<dbReference type="Proteomes" id="UP000428325">
    <property type="component" value="Chromosome"/>
</dbReference>
<accession>A0A6B9FEB1</accession>
<evidence type="ECO:0000313" key="3">
    <source>
        <dbReference type="EMBL" id="QGX95080.1"/>
    </source>
</evidence>
<gene>
    <name evidence="3" type="ORF">EI982_09895</name>
</gene>
<dbReference type="InterPro" id="IPR012675">
    <property type="entry name" value="Beta-grasp_dom_sf"/>
</dbReference>
<dbReference type="EMBL" id="CP034345">
    <property type="protein sequence ID" value="QGX95080.1"/>
    <property type="molecule type" value="Genomic_DNA"/>
</dbReference>
<keyword evidence="4" id="KW-1185">Reference proteome</keyword>
<evidence type="ECO:0000313" key="4">
    <source>
        <dbReference type="Proteomes" id="UP000428325"/>
    </source>
</evidence>
<sequence length="109" mass="11818">MPTVRFRGRPIDCETGTLLRTVLRDAGLTPHNGLADRLNCGGIGTCGTCAVAVEGPTNEPTTRERRRLAFPPHEPDDGLRLACQTRVRGDLDVTKHEGFWGQHVDAAGD</sequence>
<protein>
    <submittedName>
        <fullName evidence="3">(2Fe-2S)-binding protein</fullName>
    </submittedName>
</protein>
<dbReference type="GO" id="GO:0051536">
    <property type="term" value="F:iron-sulfur cluster binding"/>
    <property type="evidence" value="ECO:0007669"/>
    <property type="project" value="InterPro"/>
</dbReference>
<dbReference type="Gene3D" id="3.10.20.30">
    <property type="match status" value="1"/>
</dbReference>
<dbReference type="AlphaFoldDB" id="A0A6B9FEB1"/>
<dbReference type="InterPro" id="IPR001041">
    <property type="entry name" value="2Fe-2S_ferredoxin-type"/>
</dbReference>
<evidence type="ECO:0000256" key="1">
    <source>
        <dbReference type="SAM" id="MobiDB-lite"/>
    </source>
</evidence>
<dbReference type="Pfam" id="PF00111">
    <property type="entry name" value="Fer2"/>
    <property type="match status" value="1"/>
</dbReference>
<dbReference type="PROSITE" id="PS51085">
    <property type="entry name" value="2FE2S_FER_2"/>
    <property type="match status" value="1"/>
</dbReference>
<dbReference type="GeneID" id="99246333"/>
<feature type="domain" description="2Fe-2S ferredoxin-type" evidence="2">
    <location>
        <begin position="2"/>
        <end position="99"/>
    </location>
</feature>
<dbReference type="KEGG" id="hra:EI982_09895"/>
<dbReference type="InterPro" id="IPR036010">
    <property type="entry name" value="2Fe-2S_ferredoxin-like_sf"/>
</dbReference>
<evidence type="ECO:0000259" key="2">
    <source>
        <dbReference type="PROSITE" id="PS51085"/>
    </source>
</evidence>
<organism evidence="3 4">
    <name type="scientific">Haloplanus rallus</name>
    <dbReference type="NCBI Taxonomy" id="1816183"/>
    <lineage>
        <taxon>Archaea</taxon>
        <taxon>Methanobacteriati</taxon>
        <taxon>Methanobacteriota</taxon>
        <taxon>Stenosarchaea group</taxon>
        <taxon>Halobacteria</taxon>
        <taxon>Halobacteriales</taxon>
        <taxon>Haloferacaceae</taxon>
        <taxon>Haloplanus</taxon>
    </lineage>
</organism>
<dbReference type="CDD" id="cd00207">
    <property type="entry name" value="fer2"/>
    <property type="match status" value="1"/>
</dbReference>
<dbReference type="OrthoDB" id="31557at2157"/>
<dbReference type="SUPFAM" id="SSF54292">
    <property type="entry name" value="2Fe-2S ferredoxin-like"/>
    <property type="match status" value="1"/>
</dbReference>
<proteinExistence type="predicted"/>
<dbReference type="RefSeq" id="WP_157689536.1">
    <property type="nucleotide sequence ID" value="NZ_CP034345.1"/>
</dbReference>
<reference evidence="3 4" key="1">
    <citation type="submission" date="2018-12" db="EMBL/GenBank/DDBJ databases">
        <title>Complete genome sequence of Haloplanus rallus MBLA0036.</title>
        <authorList>
            <person name="Nam Y.-d."/>
            <person name="Kang J."/>
            <person name="Chung W.-H."/>
            <person name="Park Y.S."/>
        </authorList>
    </citation>
    <scope>NUCLEOTIDE SEQUENCE [LARGE SCALE GENOMIC DNA]</scope>
    <source>
        <strain evidence="3 4">MBLA0036</strain>
    </source>
</reference>